<evidence type="ECO:0000256" key="1">
    <source>
        <dbReference type="ARBA" id="ARBA00000971"/>
    </source>
</evidence>
<dbReference type="PANTHER" id="PTHR47861">
    <property type="entry name" value="FKBP-TYPE PEPTIDYL-PROLYL CIS-TRANS ISOMERASE SLYD"/>
    <property type="match status" value="1"/>
</dbReference>
<evidence type="ECO:0000256" key="5">
    <source>
        <dbReference type="PROSITE-ProRule" id="PRU00277"/>
    </source>
</evidence>
<dbReference type="Proteomes" id="UP000007472">
    <property type="component" value="Chromosome"/>
</dbReference>
<evidence type="ECO:0000256" key="2">
    <source>
        <dbReference type="ARBA" id="ARBA00006577"/>
    </source>
</evidence>
<keyword evidence="4 5" id="KW-0413">Isomerase</keyword>
<evidence type="ECO:0000256" key="4">
    <source>
        <dbReference type="ARBA" id="ARBA00023235"/>
    </source>
</evidence>
<dbReference type="InterPro" id="IPR046357">
    <property type="entry name" value="PPIase_dom_sf"/>
</dbReference>
<proteinExistence type="inferred from homology"/>
<comment type="similarity">
    <text evidence="2 6">Belongs to the FKBP-type PPIase family.</text>
</comment>
<feature type="domain" description="PPIase FKBP-type" evidence="7">
    <location>
        <begin position="12"/>
        <end position="105"/>
    </location>
</feature>
<dbReference type="SUPFAM" id="SSF54534">
    <property type="entry name" value="FKBP-like"/>
    <property type="match status" value="1"/>
</dbReference>
<dbReference type="AlphaFoldDB" id="A0A654KHY4"/>
<name>A0A654KHY4_TAYEM</name>
<sequence length="155" mass="16900">MTSEDDKTVHADSYLTLHYKITLNSGAGAGEEFINTFSGSPATLFMGSGQWAETMEAPLIGHKEGDLVNYELSASEAFGKRNPELVQTISEDAVINGSEDIPIFEINDRVEFVAPNGAKYSGLFKGREGDKVIIDFNHPFAGRDLKVEVKIIGIM</sequence>
<dbReference type="Gene3D" id="3.10.50.40">
    <property type="match status" value="1"/>
</dbReference>
<dbReference type="Pfam" id="PF00254">
    <property type="entry name" value="FKBP_C"/>
    <property type="match status" value="1"/>
</dbReference>
<reference evidence="8 9" key="1">
    <citation type="journal article" date="2011" name="J. Bacteriol.">
        <title>Genome sequence of Taylorella equigenitalis MCE9, the causative agent of contagious equine metritis.</title>
        <authorList>
            <person name="Hebert L."/>
            <person name="Moumen B."/>
            <person name="Duquesne F."/>
            <person name="Breuil M.F."/>
            <person name="Laugier C."/>
            <person name="Batto J.M."/>
            <person name="Renault P."/>
            <person name="Petry S."/>
        </authorList>
    </citation>
    <scope>NUCLEOTIDE SEQUENCE [LARGE SCALE GENOMIC DNA]</scope>
    <source>
        <strain evidence="8 9">MCE9</strain>
    </source>
</reference>
<organism evidence="8 9">
    <name type="scientific">Taylorella equigenitalis (strain MCE9)</name>
    <dbReference type="NCBI Taxonomy" id="937774"/>
    <lineage>
        <taxon>Bacteria</taxon>
        <taxon>Pseudomonadati</taxon>
        <taxon>Pseudomonadota</taxon>
        <taxon>Betaproteobacteria</taxon>
        <taxon>Burkholderiales</taxon>
        <taxon>Alcaligenaceae</taxon>
        <taxon>Taylorella</taxon>
    </lineage>
</organism>
<evidence type="ECO:0000313" key="8">
    <source>
        <dbReference type="EMBL" id="ADU92051.1"/>
    </source>
</evidence>
<dbReference type="PANTHER" id="PTHR47861:SF4">
    <property type="entry name" value="FKBP-TYPE 16 KDA PEPTIDYL-PROLYL CIS-TRANS ISOMERASE"/>
    <property type="match status" value="1"/>
</dbReference>
<dbReference type="Gene3D" id="2.40.10.330">
    <property type="match status" value="1"/>
</dbReference>
<dbReference type="EC" id="5.2.1.8" evidence="6"/>
<gene>
    <name evidence="8" type="ordered locus">TEQUI_1127</name>
</gene>
<dbReference type="PROSITE" id="PS50059">
    <property type="entry name" value="FKBP_PPIASE"/>
    <property type="match status" value="1"/>
</dbReference>
<dbReference type="KEGG" id="teq:TEQUI_1127"/>
<evidence type="ECO:0000256" key="3">
    <source>
        <dbReference type="ARBA" id="ARBA00023110"/>
    </source>
</evidence>
<dbReference type="InterPro" id="IPR001179">
    <property type="entry name" value="PPIase_FKBP_dom"/>
</dbReference>
<dbReference type="InterPro" id="IPR048261">
    <property type="entry name" value="SlpA/SlyD-like_ins_sf"/>
</dbReference>
<evidence type="ECO:0000313" key="9">
    <source>
        <dbReference type="Proteomes" id="UP000007472"/>
    </source>
</evidence>
<dbReference type="EMBL" id="CP002456">
    <property type="protein sequence ID" value="ADU92051.1"/>
    <property type="molecule type" value="Genomic_DNA"/>
</dbReference>
<keyword evidence="3 5" id="KW-0697">Rotamase</keyword>
<dbReference type="GO" id="GO:0003755">
    <property type="term" value="F:peptidyl-prolyl cis-trans isomerase activity"/>
    <property type="evidence" value="ECO:0007669"/>
    <property type="project" value="UniProtKB-UniRule"/>
</dbReference>
<protein>
    <recommendedName>
        <fullName evidence="6">Peptidyl-prolyl cis-trans isomerase</fullName>
        <ecNumber evidence="6">5.2.1.8</ecNumber>
    </recommendedName>
</protein>
<evidence type="ECO:0000259" key="7">
    <source>
        <dbReference type="PROSITE" id="PS50059"/>
    </source>
</evidence>
<accession>A0A654KHY4</accession>
<evidence type="ECO:0000256" key="6">
    <source>
        <dbReference type="RuleBase" id="RU003915"/>
    </source>
</evidence>
<comment type="catalytic activity">
    <reaction evidence="1 5 6">
        <text>[protein]-peptidylproline (omega=180) = [protein]-peptidylproline (omega=0)</text>
        <dbReference type="Rhea" id="RHEA:16237"/>
        <dbReference type="Rhea" id="RHEA-COMP:10747"/>
        <dbReference type="Rhea" id="RHEA-COMP:10748"/>
        <dbReference type="ChEBI" id="CHEBI:83833"/>
        <dbReference type="ChEBI" id="CHEBI:83834"/>
        <dbReference type="EC" id="5.2.1.8"/>
    </reaction>
</comment>